<dbReference type="Proteomes" id="UP000466681">
    <property type="component" value="Chromosome"/>
</dbReference>
<evidence type="ECO:0000313" key="2">
    <source>
        <dbReference type="EMBL" id="BBX01112.1"/>
    </source>
</evidence>
<dbReference type="AntiFam" id="ANF00072">
    <property type="entry name" value="Shadow ORF (opposite TypA)"/>
</dbReference>
<name>A0AAD1M573_9MYCO</name>
<dbReference type="EMBL" id="AP022560">
    <property type="protein sequence ID" value="BBX01112.1"/>
    <property type="molecule type" value="Genomic_DNA"/>
</dbReference>
<proteinExistence type="predicted"/>
<dbReference type="KEGG" id="mmor:MMOR_20480"/>
<evidence type="ECO:0000256" key="1">
    <source>
        <dbReference type="SAM" id="MobiDB-lite"/>
    </source>
</evidence>
<gene>
    <name evidence="2" type="ORF">MMOR_20480</name>
</gene>
<feature type="compositionally biased region" description="Basic and acidic residues" evidence="1">
    <location>
        <begin position="70"/>
        <end position="85"/>
    </location>
</feature>
<dbReference type="AlphaFoldDB" id="A0AAD1M573"/>
<evidence type="ECO:0000313" key="3">
    <source>
        <dbReference type="Proteomes" id="UP000466681"/>
    </source>
</evidence>
<feature type="region of interest" description="Disordered" evidence="1">
    <location>
        <begin position="62"/>
        <end position="85"/>
    </location>
</feature>
<reference evidence="2 3" key="1">
    <citation type="journal article" date="2019" name="Emerg. Microbes Infect.">
        <title>Comprehensive subspecies identification of 175 nontuberculous mycobacteria species based on 7547 genomic profiles.</title>
        <authorList>
            <person name="Matsumoto Y."/>
            <person name="Kinjo T."/>
            <person name="Motooka D."/>
            <person name="Nabeya D."/>
            <person name="Jung N."/>
            <person name="Uechi K."/>
            <person name="Horii T."/>
            <person name="Iida T."/>
            <person name="Fujita J."/>
            <person name="Nakamura S."/>
        </authorList>
    </citation>
    <scope>NUCLEOTIDE SEQUENCE [LARGE SCALE GENOMIC DNA]</scope>
    <source>
        <strain evidence="2 3">JCM 6375</strain>
    </source>
</reference>
<keyword evidence="3" id="KW-1185">Reference proteome</keyword>
<protein>
    <submittedName>
        <fullName evidence="2">Uncharacterized protein</fullName>
    </submittedName>
</protein>
<sequence length="85" mass="9032">MPAVHGGVLGEDRDALLTLEVAGVHQSLDGIITAMAQGTGLPQHRIDQGGLPMIDVRNNGDIPKIHAGKCRSEGARSRKREIQVT</sequence>
<accession>A0AAD1M573</accession>
<organism evidence="2 3">
    <name type="scientific">Mycolicibacterium moriokaense</name>
    <dbReference type="NCBI Taxonomy" id="39691"/>
    <lineage>
        <taxon>Bacteria</taxon>
        <taxon>Bacillati</taxon>
        <taxon>Actinomycetota</taxon>
        <taxon>Actinomycetes</taxon>
        <taxon>Mycobacteriales</taxon>
        <taxon>Mycobacteriaceae</taxon>
        <taxon>Mycolicibacterium</taxon>
    </lineage>
</organism>